<dbReference type="STRING" id="460384.SAMN05216313_11074"/>
<dbReference type="AlphaFoldDB" id="A0A1I0G1N0"/>
<proteinExistence type="predicted"/>
<evidence type="ECO:0000313" key="1">
    <source>
        <dbReference type="EMBL" id="SET64743.1"/>
    </source>
</evidence>
<organism evidence="1 2">
    <name type="scientific">Enterocloster lavalensis</name>
    <dbReference type="NCBI Taxonomy" id="460384"/>
    <lineage>
        <taxon>Bacteria</taxon>
        <taxon>Bacillati</taxon>
        <taxon>Bacillota</taxon>
        <taxon>Clostridia</taxon>
        <taxon>Lachnospirales</taxon>
        <taxon>Lachnospiraceae</taxon>
        <taxon>Enterocloster</taxon>
    </lineage>
</organism>
<name>A0A1I0G1N0_9FIRM</name>
<dbReference type="InterPro" id="IPR009412">
    <property type="entry name" value="DUF1062"/>
</dbReference>
<dbReference type="Pfam" id="PF06353">
    <property type="entry name" value="DUF1062"/>
    <property type="match status" value="1"/>
</dbReference>
<reference evidence="2" key="1">
    <citation type="submission" date="2016-10" db="EMBL/GenBank/DDBJ databases">
        <authorList>
            <person name="Varghese N."/>
            <person name="Submissions S."/>
        </authorList>
    </citation>
    <scope>NUCLEOTIDE SEQUENCE [LARGE SCALE GENOMIC DNA]</scope>
    <source>
        <strain evidence="2">NLAE-zl-G277</strain>
    </source>
</reference>
<accession>A0A1I0G1N0</accession>
<dbReference type="GeneID" id="93279881"/>
<evidence type="ECO:0000313" key="2">
    <source>
        <dbReference type="Proteomes" id="UP000198508"/>
    </source>
</evidence>
<gene>
    <name evidence="1" type="ORF">SAMN05216313_11074</name>
</gene>
<protein>
    <submittedName>
        <fullName evidence="1">Uncharacterized protein</fullName>
    </submittedName>
</protein>
<keyword evidence="2" id="KW-1185">Reference proteome</keyword>
<dbReference type="RefSeq" id="WP_092363509.1">
    <property type="nucleotide sequence ID" value="NZ_CP176637.1"/>
</dbReference>
<sequence>MSTEYRKKWIITPDRLPMALRKCPRCGGKSGFENSGRFRVNANGRSLDVWLIYRCKSCDATWNMAIYQRVDAASLDREEYKRFLDNDIQLAAQYGSDPARFAANRVEMSAVSADYRVQVIDTLVPCGEAGWSEVQIRLPDCLKLRVDALFAGQMEISRAKARRLCERGLIRGQEGNVQAKDRVRDGQIFCYQSQAVSEAEPSGDMVIPGNSPGGERCRLYFKQT</sequence>
<dbReference type="EMBL" id="FOIM01000010">
    <property type="protein sequence ID" value="SET64743.1"/>
    <property type="molecule type" value="Genomic_DNA"/>
</dbReference>
<dbReference type="Proteomes" id="UP000198508">
    <property type="component" value="Unassembled WGS sequence"/>
</dbReference>